<dbReference type="VEuPathDB" id="FungiDB:BON22_1363"/>
<dbReference type="PROSITE" id="PS50039">
    <property type="entry name" value="FORK_HEAD_3"/>
    <property type="match status" value="1"/>
</dbReference>
<dbReference type="InterPro" id="IPR018122">
    <property type="entry name" value="TF_fork_head_CS_1"/>
</dbReference>
<evidence type="ECO:0000256" key="1">
    <source>
        <dbReference type="ARBA" id="ARBA00004123"/>
    </source>
</evidence>
<feature type="compositionally biased region" description="Polar residues" evidence="5">
    <location>
        <begin position="1"/>
        <end position="17"/>
    </location>
</feature>
<feature type="region of interest" description="Disordered" evidence="5">
    <location>
        <begin position="1"/>
        <end position="141"/>
    </location>
</feature>
<proteinExistence type="predicted"/>
<dbReference type="PANTHER" id="PTHR11829:SF343">
    <property type="entry name" value="FORK-HEAD DOMAIN-CONTAINING PROTEIN"/>
    <property type="match status" value="1"/>
</dbReference>
<feature type="compositionally biased region" description="Acidic residues" evidence="5">
    <location>
        <begin position="486"/>
        <end position="497"/>
    </location>
</feature>
<dbReference type="InterPro" id="IPR036388">
    <property type="entry name" value="WH-like_DNA-bd_sf"/>
</dbReference>
<feature type="compositionally biased region" description="Polar residues" evidence="5">
    <location>
        <begin position="267"/>
        <end position="282"/>
    </location>
</feature>
<feature type="compositionally biased region" description="Polar residues" evidence="5">
    <location>
        <begin position="69"/>
        <end position="82"/>
    </location>
</feature>
<dbReference type="PRINTS" id="PR00053">
    <property type="entry name" value="FORKHEAD"/>
</dbReference>
<feature type="domain" description="Fork-head" evidence="6">
    <location>
        <begin position="352"/>
        <end position="444"/>
    </location>
</feature>
<gene>
    <name evidence="7" type="ORF">CYFA0S_16e02080g</name>
</gene>
<dbReference type="GO" id="GO:0001228">
    <property type="term" value="F:DNA-binding transcription activator activity, RNA polymerase II-specific"/>
    <property type="evidence" value="ECO:0007669"/>
    <property type="project" value="UniProtKB-ARBA"/>
</dbReference>
<feature type="compositionally biased region" description="Polar residues" evidence="5">
    <location>
        <begin position="116"/>
        <end position="136"/>
    </location>
</feature>
<feature type="compositionally biased region" description="Low complexity" evidence="5">
    <location>
        <begin position="283"/>
        <end position="296"/>
    </location>
</feature>
<dbReference type="OrthoDB" id="3980872at2759"/>
<dbReference type="FunFam" id="1.10.10.10:FF:000260">
    <property type="entry name" value="Forkhead transcription factor (Sep1)"/>
    <property type="match status" value="1"/>
</dbReference>
<feature type="DNA-binding region" description="Fork-head" evidence="4">
    <location>
        <begin position="352"/>
        <end position="444"/>
    </location>
</feature>
<feature type="region of interest" description="Disordered" evidence="5">
    <location>
        <begin position="538"/>
        <end position="572"/>
    </location>
</feature>
<evidence type="ECO:0000256" key="3">
    <source>
        <dbReference type="ARBA" id="ARBA00023242"/>
    </source>
</evidence>
<dbReference type="InterPro" id="IPR050211">
    <property type="entry name" value="FOX_domain-containing"/>
</dbReference>
<dbReference type="InterPro" id="IPR001766">
    <property type="entry name" value="Fork_head_dom"/>
</dbReference>
<feature type="region of interest" description="Disordered" evidence="5">
    <location>
        <begin position="249"/>
        <end position="321"/>
    </location>
</feature>
<sequence length="827" mass="91587">MQANQDLNSNLIKSLTSVHLPPPPSSHAKHSDQHTLQTTAPSKLPHQGCFVQKPQDTQQSKPTVHIGPQKTQGSQLPAQQQPYRRHSEQGSFSTSTKKRVSESHSSTDLRDKPTAPSLQTFHTPVQQEQTTPVHSTIPNSSPPVVIEPVSEPDTQVQFFNPQAFDIPLVNMKEDHASSTVFSDTIDIPLSNRKMLEPELHVIPGQMLHPGAALKRKSITGEEMSLPLTTPPHTISRNDGTIRQVKKNKVQETPTLTQGRLKKASAKNPLSPQYSSPSQNLQADSSLDSIASCSSSRDITKPPQPTFTAPKTSKKLLRDQQREQKRLKKLEEETFVLPQPHKMPPVIHEGDTKPPYSYATLIGMAILRGDQRKLTLSQIYHWISSTFKYYSRNDVGWQNSIRHNLSLNKAFVKAEKAPDGKGHYWEVASGCEMQFVKGKSGKRSSGVAFDHSKSDRSDETASVTAESRPSTSESVQQKVALDAGDMTSEDEFSDDDADDSTKTPKSQIRSIEGESRPSLRKSHTAIGLQRYSLPKIQLQSHSDEEFDEEIGKVPRKKQQLKSVSTGSGSLSKIPSLEAPETNWAASALGERIIFGQIKPDSESPKSHMPSFPLTSSFSCNTNFDVSPLKRQETGPLLEPLTPSSRLPSFTTATTVSNLSLPSTQPSLQATHQNASVFPHVSKTPLRTTSGSHQNVVNGLMGSSSTQHFYNFLKTPTTKSRTPNTNTNSIMRKFLNSPGFLDDFYTSPSITRYPEGHARENLFGSPERRERSHRFMENSGTYVNDLFGVDICSVVKRAVDSVNEQEQQQQQTRDDDGSSTDDDMEDIAE</sequence>
<dbReference type="Gene3D" id="1.10.10.10">
    <property type="entry name" value="Winged helix-like DNA-binding domain superfamily/Winged helix DNA-binding domain"/>
    <property type="match status" value="1"/>
</dbReference>
<accession>A0A061BB43</accession>
<feature type="compositionally biased region" description="Basic and acidic residues" evidence="5">
    <location>
        <begin position="99"/>
        <end position="113"/>
    </location>
</feature>
<evidence type="ECO:0000259" key="6">
    <source>
        <dbReference type="PROSITE" id="PS50039"/>
    </source>
</evidence>
<dbReference type="EMBL" id="LK052901">
    <property type="protein sequence ID" value="CDR45093.1"/>
    <property type="molecule type" value="Genomic_DNA"/>
</dbReference>
<feature type="region of interest" description="Disordered" evidence="5">
    <location>
        <begin position="799"/>
        <end position="827"/>
    </location>
</feature>
<feature type="compositionally biased region" description="Basic and acidic residues" evidence="5">
    <location>
        <begin position="449"/>
        <end position="458"/>
    </location>
</feature>
<name>A0A061BB43_CYBFA</name>
<dbReference type="SMART" id="SM00339">
    <property type="entry name" value="FH"/>
    <property type="match status" value="1"/>
</dbReference>
<keyword evidence="2 4" id="KW-0238">DNA-binding</keyword>
<reference evidence="7" key="1">
    <citation type="journal article" date="2014" name="Genome Announc.">
        <title>Genome sequence of the yeast Cyberlindnera fabianii (Hansenula fabianii).</title>
        <authorList>
            <person name="Freel K.C."/>
            <person name="Sarilar V."/>
            <person name="Neuveglise C."/>
            <person name="Devillers H."/>
            <person name="Friedrich A."/>
            <person name="Schacherer J."/>
        </authorList>
    </citation>
    <scope>NUCLEOTIDE SEQUENCE</scope>
    <source>
        <strain evidence="7">YJS4271</strain>
    </source>
</reference>
<evidence type="ECO:0000256" key="4">
    <source>
        <dbReference type="PROSITE-ProRule" id="PRU00089"/>
    </source>
</evidence>
<evidence type="ECO:0000256" key="2">
    <source>
        <dbReference type="ARBA" id="ARBA00023125"/>
    </source>
</evidence>
<dbReference type="InterPro" id="IPR030456">
    <property type="entry name" value="TF_fork_head_CS_2"/>
</dbReference>
<comment type="subcellular location">
    <subcellularLocation>
        <location evidence="1 4">Nucleus</location>
    </subcellularLocation>
</comment>
<feature type="compositionally biased region" description="Acidic residues" evidence="5">
    <location>
        <begin position="815"/>
        <end position="827"/>
    </location>
</feature>
<keyword evidence="3 4" id="KW-0539">Nucleus</keyword>
<dbReference type="PhylomeDB" id="A0A061BB43"/>
<feature type="region of interest" description="Disordered" evidence="5">
    <location>
        <begin position="440"/>
        <end position="525"/>
    </location>
</feature>
<dbReference type="AlphaFoldDB" id="A0A061BB43"/>
<organism evidence="7">
    <name type="scientific">Cyberlindnera fabianii</name>
    <name type="common">Yeast</name>
    <name type="synonym">Hansenula fabianii</name>
    <dbReference type="NCBI Taxonomy" id="36022"/>
    <lineage>
        <taxon>Eukaryota</taxon>
        <taxon>Fungi</taxon>
        <taxon>Dikarya</taxon>
        <taxon>Ascomycota</taxon>
        <taxon>Saccharomycotina</taxon>
        <taxon>Saccharomycetes</taxon>
        <taxon>Phaffomycetales</taxon>
        <taxon>Phaffomycetaceae</taxon>
        <taxon>Cyberlindnera</taxon>
    </lineage>
</organism>
<feature type="compositionally biased region" description="Polar residues" evidence="5">
    <location>
        <begin position="559"/>
        <end position="571"/>
    </location>
</feature>
<dbReference type="SUPFAM" id="SSF46785">
    <property type="entry name" value="Winged helix' DNA-binding domain"/>
    <property type="match status" value="1"/>
</dbReference>
<evidence type="ECO:0000256" key="5">
    <source>
        <dbReference type="SAM" id="MobiDB-lite"/>
    </source>
</evidence>
<dbReference type="GO" id="GO:0005634">
    <property type="term" value="C:nucleus"/>
    <property type="evidence" value="ECO:0007669"/>
    <property type="project" value="UniProtKB-SubCell"/>
</dbReference>
<feature type="compositionally biased region" description="Polar residues" evidence="5">
    <location>
        <begin position="459"/>
        <end position="476"/>
    </location>
</feature>
<protein>
    <submittedName>
        <fullName evidence="7">CYFA0S16e02080g1_1</fullName>
    </submittedName>
</protein>
<dbReference type="InterPro" id="IPR036390">
    <property type="entry name" value="WH_DNA-bd_sf"/>
</dbReference>
<dbReference type="PROSITE" id="PS00657">
    <property type="entry name" value="FORK_HEAD_1"/>
    <property type="match status" value="1"/>
</dbReference>
<dbReference type="PANTHER" id="PTHR11829">
    <property type="entry name" value="FORKHEAD BOX PROTEIN"/>
    <property type="match status" value="1"/>
</dbReference>
<dbReference type="PROSITE" id="PS00658">
    <property type="entry name" value="FORK_HEAD_2"/>
    <property type="match status" value="1"/>
</dbReference>
<dbReference type="GO" id="GO:0000978">
    <property type="term" value="F:RNA polymerase II cis-regulatory region sequence-specific DNA binding"/>
    <property type="evidence" value="ECO:0007669"/>
    <property type="project" value="TreeGrafter"/>
</dbReference>
<evidence type="ECO:0000313" key="7">
    <source>
        <dbReference type="EMBL" id="CDR45093.1"/>
    </source>
</evidence>
<dbReference type="Pfam" id="PF00250">
    <property type="entry name" value="Forkhead"/>
    <property type="match status" value="1"/>
</dbReference>